<evidence type="ECO:0000256" key="6">
    <source>
        <dbReference type="SAM" id="Phobius"/>
    </source>
</evidence>
<proteinExistence type="predicted"/>
<feature type="region of interest" description="Disordered" evidence="5">
    <location>
        <begin position="378"/>
        <end position="450"/>
    </location>
</feature>
<evidence type="ECO:0000256" key="3">
    <source>
        <dbReference type="ARBA" id="ARBA00022989"/>
    </source>
</evidence>
<sequence>MTNQSIETYDRMIAPYSPRITVDGGEYFPPPYSTTDLSPVASRGLIPVGILAALSVVTSMGLICFIGFRILTWRLHYKTFVGYNQYVVLVLNLLLADVQQAASFLISFHWVHKNYILAPHPACFAQAWLLHSGDVSSAFFVLAIALHTFFTAVYGMRIGNKTFYTGIFALWAFSYFLTGLGVGLHGDRYFTKAGAWCWVSSEYERDRLGLHYIWLFIVEFGTILIYFLTFQQLRRKTSQLFAGHQVGHNLPNQATVEAVNRITKLMTLYPCVYVVLTLPLAAGRMWSMAHHGEQYSDAFAVTAAALLTSCGWVDTLLYTLTRKALLKDTMPAHNSGRAGVQGDDSWEATELGQKGITHTRTVTVEDGVLRDTWCESDISTEGHRGRPQQQDNGANFFREPSPSSSIDPILSGKAAGQKVKTEVSVGSPEVHSDSEPSDRSRTSSSHNRRH</sequence>
<feature type="transmembrane region" description="Helical" evidence="6">
    <location>
        <begin position="163"/>
        <end position="184"/>
    </location>
</feature>
<dbReference type="Proteomes" id="UP000281245">
    <property type="component" value="Unassembled WGS sequence"/>
</dbReference>
<feature type="transmembrane region" description="Helical" evidence="6">
    <location>
        <begin position="212"/>
        <end position="230"/>
    </location>
</feature>
<dbReference type="SUPFAM" id="SSF81321">
    <property type="entry name" value="Family A G protein-coupled receptor-like"/>
    <property type="match status" value="1"/>
</dbReference>
<dbReference type="GO" id="GO:0005886">
    <property type="term" value="C:plasma membrane"/>
    <property type="evidence" value="ECO:0007669"/>
    <property type="project" value="TreeGrafter"/>
</dbReference>
<comment type="caution">
    <text evidence="8">The sequence shown here is derived from an EMBL/GenBank/DDBJ whole genome shotgun (WGS) entry which is preliminary data.</text>
</comment>
<dbReference type="GO" id="GO:0007189">
    <property type="term" value="P:adenylate cyclase-activating G protein-coupled receptor signaling pathway"/>
    <property type="evidence" value="ECO:0007669"/>
    <property type="project" value="TreeGrafter"/>
</dbReference>
<dbReference type="GO" id="GO:0004930">
    <property type="term" value="F:G protein-coupled receptor activity"/>
    <property type="evidence" value="ECO:0007669"/>
    <property type="project" value="TreeGrafter"/>
</dbReference>
<dbReference type="EMBL" id="QWIJ01000042">
    <property type="protein sequence ID" value="RMX89089.1"/>
    <property type="molecule type" value="Genomic_DNA"/>
</dbReference>
<feature type="transmembrane region" description="Helical" evidence="6">
    <location>
        <begin position="138"/>
        <end position="156"/>
    </location>
</feature>
<dbReference type="VEuPathDB" id="FungiDB:BTJ68_07230"/>
<dbReference type="Gene3D" id="1.20.1070.10">
    <property type="entry name" value="Rhodopsin 7-helix transmembrane proteins"/>
    <property type="match status" value="1"/>
</dbReference>
<dbReference type="AlphaFoldDB" id="A0A3M6XEI0"/>
<evidence type="ECO:0000313" key="9">
    <source>
        <dbReference type="Proteomes" id="UP000281245"/>
    </source>
</evidence>
<dbReference type="Pfam" id="PF11970">
    <property type="entry name" value="GPR_Gpa2_C"/>
    <property type="match status" value="1"/>
</dbReference>
<evidence type="ECO:0000259" key="7">
    <source>
        <dbReference type="Pfam" id="PF11970"/>
    </source>
</evidence>
<evidence type="ECO:0000256" key="4">
    <source>
        <dbReference type="ARBA" id="ARBA00023136"/>
    </source>
</evidence>
<evidence type="ECO:0000256" key="5">
    <source>
        <dbReference type="SAM" id="MobiDB-lite"/>
    </source>
</evidence>
<keyword evidence="2 6" id="KW-0812">Transmembrane</keyword>
<keyword evidence="3 6" id="KW-1133">Transmembrane helix</keyword>
<feature type="compositionally biased region" description="Basic and acidic residues" evidence="5">
    <location>
        <begin position="430"/>
        <end position="441"/>
    </location>
</feature>
<organism evidence="8 9">
    <name type="scientific">Hortaea werneckii</name>
    <name type="common">Black yeast</name>
    <name type="synonym">Cladosporium werneckii</name>
    <dbReference type="NCBI Taxonomy" id="91943"/>
    <lineage>
        <taxon>Eukaryota</taxon>
        <taxon>Fungi</taxon>
        <taxon>Dikarya</taxon>
        <taxon>Ascomycota</taxon>
        <taxon>Pezizomycotina</taxon>
        <taxon>Dothideomycetes</taxon>
        <taxon>Dothideomycetidae</taxon>
        <taxon>Mycosphaerellales</taxon>
        <taxon>Teratosphaeriaceae</taxon>
        <taxon>Hortaea</taxon>
    </lineage>
</organism>
<keyword evidence="4 6" id="KW-0472">Membrane</keyword>
<reference evidence="8 9" key="1">
    <citation type="journal article" date="2018" name="BMC Genomics">
        <title>Genomic evidence for intraspecific hybridization in a clonal and extremely halotolerant yeast.</title>
        <authorList>
            <person name="Gostincar C."/>
            <person name="Stajich J.E."/>
            <person name="Zupancic J."/>
            <person name="Zalar P."/>
            <person name="Gunde-Cimerman N."/>
        </authorList>
    </citation>
    <scope>NUCLEOTIDE SEQUENCE [LARGE SCALE GENOMIC DNA]</scope>
    <source>
        <strain evidence="8 9">EXF-6656</strain>
    </source>
</reference>
<feature type="transmembrane region" description="Helical" evidence="6">
    <location>
        <begin position="267"/>
        <end position="286"/>
    </location>
</feature>
<gene>
    <name evidence="8" type="ORF">D0869_01119</name>
</gene>
<dbReference type="OrthoDB" id="100006at2759"/>
<dbReference type="PANTHER" id="PTHR23112">
    <property type="entry name" value="G PROTEIN-COUPLED RECEPTOR 157-RELATED"/>
    <property type="match status" value="1"/>
</dbReference>
<feature type="transmembrane region" description="Helical" evidence="6">
    <location>
        <begin position="89"/>
        <end position="111"/>
    </location>
</feature>
<feature type="transmembrane region" description="Helical" evidence="6">
    <location>
        <begin position="298"/>
        <end position="320"/>
    </location>
</feature>
<accession>A0A3M6XEI0</accession>
<evidence type="ECO:0000256" key="1">
    <source>
        <dbReference type="ARBA" id="ARBA00004141"/>
    </source>
</evidence>
<name>A0A3M6XEI0_HORWE</name>
<evidence type="ECO:0000256" key="2">
    <source>
        <dbReference type="ARBA" id="ARBA00022692"/>
    </source>
</evidence>
<comment type="subcellular location">
    <subcellularLocation>
        <location evidence="1">Membrane</location>
        <topology evidence="1">Multi-pass membrane protein</topology>
    </subcellularLocation>
</comment>
<feature type="transmembrane region" description="Helical" evidence="6">
    <location>
        <begin position="45"/>
        <end position="68"/>
    </location>
</feature>
<feature type="domain" description="G protein-coupled receptor GPR1/2/3 C-terminal" evidence="7">
    <location>
        <begin position="258"/>
        <end position="324"/>
    </location>
</feature>
<feature type="compositionally biased region" description="Low complexity" evidence="5">
    <location>
        <begin position="400"/>
        <end position="411"/>
    </location>
</feature>
<dbReference type="PANTHER" id="PTHR23112:SF37">
    <property type="entry name" value="G PROTEIN-COUPLED RECEPTOR GPR1"/>
    <property type="match status" value="1"/>
</dbReference>
<evidence type="ECO:0000313" key="8">
    <source>
        <dbReference type="EMBL" id="RMX89089.1"/>
    </source>
</evidence>
<dbReference type="InterPro" id="IPR022596">
    <property type="entry name" value="GPR1/2/3_C"/>
</dbReference>
<protein>
    <recommendedName>
        <fullName evidence="7">G protein-coupled receptor GPR1/2/3 C-terminal domain-containing protein</fullName>
    </recommendedName>
</protein>